<protein>
    <submittedName>
        <fullName evidence="7">TetR/AcrR family transcriptional regulator</fullName>
    </submittedName>
</protein>
<organism evidence="7 8">
    <name type="scientific">Actinokineospora guangxiensis</name>
    <dbReference type="NCBI Taxonomy" id="1490288"/>
    <lineage>
        <taxon>Bacteria</taxon>
        <taxon>Bacillati</taxon>
        <taxon>Actinomycetota</taxon>
        <taxon>Actinomycetes</taxon>
        <taxon>Pseudonocardiales</taxon>
        <taxon>Pseudonocardiaceae</taxon>
        <taxon>Actinokineospora</taxon>
    </lineage>
</organism>
<dbReference type="SUPFAM" id="SSF46689">
    <property type="entry name" value="Homeodomain-like"/>
    <property type="match status" value="1"/>
</dbReference>
<name>A0ABW0EVL7_9PSEU</name>
<reference evidence="8" key="1">
    <citation type="journal article" date="2019" name="Int. J. Syst. Evol. Microbiol.">
        <title>The Global Catalogue of Microorganisms (GCM) 10K type strain sequencing project: providing services to taxonomists for standard genome sequencing and annotation.</title>
        <authorList>
            <consortium name="The Broad Institute Genomics Platform"/>
            <consortium name="The Broad Institute Genome Sequencing Center for Infectious Disease"/>
            <person name="Wu L."/>
            <person name="Ma J."/>
        </authorList>
    </citation>
    <scope>NUCLEOTIDE SEQUENCE [LARGE SCALE GENOMIC DNA]</scope>
    <source>
        <strain evidence="8">CCUG 59778</strain>
    </source>
</reference>
<proteinExistence type="predicted"/>
<dbReference type="Pfam" id="PF13977">
    <property type="entry name" value="TetR_C_6"/>
    <property type="match status" value="1"/>
</dbReference>
<dbReference type="PROSITE" id="PS50977">
    <property type="entry name" value="HTH_TETR_2"/>
    <property type="match status" value="1"/>
</dbReference>
<dbReference type="InterPro" id="IPR050109">
    <property type="entry name" value="HTH-type_TetR-like_transc_reg"/>
</dbReference>
<dbReference type="EMBL" id="JBHSKF010000015">
    <property type="protein sequence ID" value="MFC5290290.1"/>
    <property type="molecule type" value="Genomic_DNA"/>
</dbReference>
<dbReference type="PANTHER" id="PTHR30055:SF228">
    <property type="entry name" value="TRANSCRIPTIONAL REGULATOR-RELATED"/>
    <property type="match status" value="1"/>
</dbReference>
<keyword evidence="1" id="KW-0678">Repressor</keyword>
<dbReference type="InterPro" id="IPR001647">
    <property type="entry name" value="HTH_TetR"/>
</dbReference>
<feature type="DNA-binding region" description="H-T-H motif" evidence="5">
    <location>
        <begin position="31"/>
        <end position="50"/>
    </location>
</feature>
<dbReference type="InterPro" id="IPR039538">
    <property type="entry name" value="BetI_C"/>
</dbReference>
<dbReference type="InterPro" id="IPR009057">
    <property type="entry name" value="Homeodomain-like_sf"/>
</dbReference>
<dbReference type="Gene3D" id="1.10.357.10">
    <property type="entry name" value="Tetracycline Repressor, domain 2"/>
    <property type="match status" value="1"/>
</dbReference>
<feature type="domain" description="HTH tetR-type" evidence="6">
    <location>
        <begin position="8"/>
        <end position="68"/>
    </location>
</feature>
<dbReference type="PANTHER" id="PTHR30055">
    <property type="entry name" value="HTH-TYPE TRANSCRIPTIONAL REGULATOR RUTR"/>
    <property type="match status" value="1"/>
</dbReference>
<accession>A0ABW0EVL7</accession>
<dbReference type="RefSeq" id="WP_378250175.1">
    <property type="nucleotide sequence ID" value="NZ_JBHSKF010000015.1"/>
</dbReference>
<keyword evidence="4" id="KW-0804">Transcription</keyword>
<dbReference type="InterPro" id="IPR036271">
    <property type="entry name" value="Tet_transcr_reg_TetR-rel_C_sf"/>
</dbReference>
<keyword evidence="2" id="KW-0805">Transcription regulation</keyword>
<evidence type="ECO:0000256" key="2">
    <source>
        <dbReference type="ARBA" id="ARBA00023015"/>
    </source>
</evidence>
<evidence type="ECO:0000259" key="6">
    <source>
        <dbReference type="PROSITE" id="PS50977"/>
    </source>
</evidence>
<dbReference type="SUPFAM" id="SSF48498">
    <property type="entry name" value="Tetracyclin repressor-like, C-terminal domain"/>
    <property type="match status" value="1"/>
</dbReference>
<evidence type="ECO:0000256" key="3">
    <source>
        <dbReference type="ARBA" id="ARBA00023125"/>
    </source>
</evidence>
<evidence type="ECO:0000313" key="7">
    <source>
        <dbReference type="EMBL" id="MFC5290290.1"/>
    </source>
</evidence>
<gene>
    <name evidence="7" type="ORF">ACFPM7_24825</name>
</gene>
<sequence length="198" mass="20987">MPKQVDHQQRRGQIAEAVCRLAGREGLDAVSLRQVAAEAGVSMGRVQHYFTTKDEMLLFAFQAISERVERRIAAAVAGIGENPSARDAVRALLRELLPLSESARAEAPVLVAFLARAVVEPGIAEPLRAGGVGLQELLAEQIRSASGDVDATREAVSLLALVDGLMPQVLIGQIDAGAAAAALDYQLDRIFGGSPRAR</sequence>
<evidence type="ECO:0000256" key="5">
    <source>
        <dbReference type="PROSITE-ProRule" id="PRU00335"/>
    </source>
</evidence>
<evidence type="ECO:0000313" key="8">
    <source>
        <dbReference type="Proteomes" id="UP001596157"/>
    </source>
</evidence>
<evidence type="ECO:0000256" key="4">
    <source>
        <dbReference type="ARBA" id="ARBA00023163"/>
    </source>
</evidence>
<keyword evidence="3 5" id="KW-0238">DNA-binding</keyword>
<dbReference type="Pfam" id="PF00440">
    <property type="entry name" value="TetR_N"/>
    <property type="match status" value="1"/>
</dbReference>
<keyword evidence="8" id="KW-1185">Reference proteome</keyword>
<evidence type="ECO:0000256" key="1">
    <source>
        <dbReference type="ARBA" id="ARBA00022491"/>
    </source>
</evidence>
<comment type="caution">
    <text evidence="7">The sequence shown here is derived from an EMBL/GenBank/DDBJ whole genome shotgun (WGS) entry which is preliminary data.</text>
</comment>
<dbReference type="Proteomes" id="UP001596157">
    <property type="component" value="Unassembled WGS sequence"/>
</dbReference>